<reference evidence="2" key="1">
    <citation type="submission" date="2016-10" db="EMBL/GenBank/DDBJ databases">
        <authorList>
            <person name="Varghese N."/>
            <person name="Submissions S."/>
        </authorList>
    </citation>
    <scope>NUCLEOTIDE SEQUENCE [LARGE SCALE GENOMIC DNA]</scope>
    <source>
        <strain evidence="2">CGMCC 1.12402</strain>
    </source>
</reference>
<name>A0A1I0RQT7_9BACT</name>
<organism evidence="1 2">
    <name type="scientific">Roseivirga pacifica</name>
    <dbReference type="NCBI Taxonomy" id="1267423"/>
    <lineage>
        <taxon>Bacteria</taxon>
        <taxon>Pseudomonadati</taxon>
        <taxon>Bacteroidota</taxon>
        <taxon>Cytophagia</taxon>
        <taxon>Cytophagales</taxon>
        <taxon>Roseivirgaceae</taxon>
        <taxon>Roseivirga</taxon>
    </lineage>
</organism>
<dbReference type="Gene3D" id="3.40.50.10330">
    <property type="entry name" value="Probable inorganic polyphosphate/atp-NAD kinase, domain 1"/>
    <property type="match status" value="1"/>
</dbReference>
<evidence type="ECO:0000313" key="1">
    <source>
        <dbReference type="EMBL" id="SEW43090.1"/>
    </source>
</evidence>
<accession>A0A1I0RQT7</accession>
<dbReference type="InterPro" id="IPR016064">
    <property type="entry name" value="NAD/diacylglycerol_kinase_sf"/>
</dbReference>
<dbReference type="InterPro" id="IPR017438">
    <property type="entry name" value="ATP-NAD_kinase_N"/>
</dbReference>
<dbReference type="GO" id="GO:0003951">
    <property type="term" value="F:NAD+ kinase activity"/>
    <property type="evidence" value="ECO:0007669"/>
    <property type="project" value="TreeGrafter"/>
</dbReference>
<proteinExistence type="predicted"/>
<protein>
    <submittedName>
        <fullName evidence="1">NAD kinase</fullName>
    </submittedName>
</protein>
<keyword evidence="1" id="KW-0418">Kinase</keyword>
<dbReference type="PANTHER" id="PTHR13158:SF5">
    <property type="entry name" value="NAD KINASE 2, MITOCHONDRIAL"/>
    <property type="match status" value="1"/>
</dbReference>
<sequence>MEFERGIIIRDKTRLEQLVERFNSKAQAKFYLERAGGDFSFYEQEHNKFYESLEIVKASLKSLLKVKELDRSFLPTYIFSKQDLPLVLGQDGLVANTAKYVDGLPIVAVNPDAEQYDGVLLPFVPDDLEKTLGRVMKNDYAVKQVTMAEAKLDDGQSLLAFNDLFIGASSHVSSKYEISHMGKSEEQSSSGVIVSTGAGSTGWLSSVFNMANNLNLLRGYSHDLGTHLSWDADQLIFVVREPFASKSSGINIGCGVIRKGEGLQLSSKMSSNGVIFSDGIESDFLTFNSGSNVTITVSDKKALIVA</sequence>
<dbReference type="AlphaFoldDB" id="A0A1I0RQT7"/>
<dbReference type="OrthoDB" id="1889537at2"/>
<dbReference type="EMBL" id="FOIR01000005">
    <property type="protein sequence ID" value="SEW43090.1"/>
    <property type="molecule type" value="Genomic_DNA"/>
</dbReference>
<dbReference type="GeneID" id="99988594"/>
<evidence type="ECO:0000313" key="2">
    <source>
        <dbReference type="Proteomes" id="UP000199437"/>
    </source>
</evidence>
<dbReference type="PANTHER" id="PTHR13158">
    <property type="match status" value="1"/>
</dbReference>
<keyword evidence="2" id="KW-1185">Reference proteome</keyword>
<dbReference type="SUPFAM" id="SSF111331">
    <property type="entry name" value="NAD kinase/diacylglycerol kinase-like"/>
    <property type="match status" value="1"/>
</dbReference>
<dbReference type="RefSeq" id="WP_090261053.1">
    <property type="nucleotide sequence ID" value="NZ_FOIR01000005.1"/>
</dbReference>
<dbReference type="GO" id="GO:0019674">
    <property type="term" value="P:NAD+ metabolic process"/>
    <property type="evidence" value="ECO:0007669"/>
    <property type="project" value="TreeGrafter"/>
</dbReference>
<gene>
    <name evidence="1" type="ORF">SAMN05216290_3928</name>
</gene>
<dbReference type="STRING" id="1267423.SAMN05216290_3928"/>
<dbReference type="Proteomes" id="UP000199437">
    <property type="component" value="Unassembled WGS sequence"/>
</dbReference>
<keyword evidence="1" id="KW-0808">Transferase</keyword>